<reference evidence="3 4" key="1">
    <citation type="submission" date="2020-11" db="EMBL/GenBank/DDBJ databases">
        <title>Description of Pontivivens ytuae sp. nov. isolated from deep sea sediment of Mariana Trench.</title>
        <authorList>
            <person name="Wang Z."/>
            <person name="Sun Q.-L."/>
            <person name="Xu X.-D."/>
            <person name="Tang Y.-Z."/>
            <person name="Zhang J."/>
        </authorList>
    </citation>
    <scope>NUCLEOTIDE SEQUENCE [LARGE SCALE GENOMIC DNA]</scope>
    <source>
        <strain evidence="3 4">MT2928</strain>
    </source>
</reference>
<dbReference type="Proteomes" id="UP000594800">
    <property type="component" value="Chromosome"/>
</dbReference>
<sequence>MSERAEILVIGAGVFGLWTALRARQAGHDVLVVEAGPAPGHGASGGLVGALAPHMPERWNAKKQFQLEALLALGPALAEVERLSGLPTGYGRIGRLVPLATEAARMRAGERAVEAAERWGDAARLEVLPGDAYPRWLSVEAAPQGIAYDTLTGRLNPAATCAALAGAFLALGGRLEVARPVTEVAPGRVETSSGPILAERIVVAAGVAGFDLLAPLVGEVAGRGEKGQALLLEMEAPDLPLLYADGLYVIPHATGGVAVGATSERDYDDPRGTDAQLDAVLERARTVCPRLGVGRVVARWAGERPRANGRDPMVGAVPGGPGVFAAMGGFKIGFGLGEKVGAMLARELAGEDVGWPESFRVEAHLGL</sequence>
<dbReference type="RefSeq" id="WP_196103069.1">
    <property type="nucleotide sequence ID" value="NZ_CP064942.1"/>
</dbReference>
<gene>
    <name evidence="3" type="ORF">I0K15_19125</name>
</gene>
<dbReference type="PANTHER" id="PTHR13847:SF289">
    <property type="entry name" value="GLYCINE OXIDASE"/>
    <property type="match status" value="1"/>
</dbReference>
<dbReference type="Gene3D" id="3.30.9.10">
    <property type="entry name" value="D-Amino Acid Oxidase, subunit A, domain 2"/>
    <property type="match status" value="1"/>
</dbReference>
<dbReference type="InterPro" id="IPR006076">
    <property type="entry name" value="FAD-dep_OxRdtase"/>
</dbReference>
<accession>A0A7S9LRX0</accession>
<protein>
    <submittedName>
        <fullName evidence="3">FAD-binding oxidoreductase</fullName>
    </submittedName>
</protein>
<dbReference type="GO" id="GO:0016491">
    <property type="term" value="F:oxidoreductase activity"/>
    <property type="evidence" value="ECO:0007669"/>
    <property type="project" value="UniProtKB-KW"/>
</dbReference>
<evidence type="ECO:0000313" key="3">
    <source>
        <dbReference type="EMBL" id="QPH53860.1"/>
    </source>
</evidence>
<dbReference type="KEGG" id="poz:I0K15_19125"/>
<dbReference type="EMBL" id="CP064942">
    <property type="protein sequence ID" value="QPH53860.1"/>
    <property type="molecule type" value="Genomic_DNA"/>
</dbReference>
<evidence type="ECO:0000259" key="2">
    <source>
        <dbReference type="Pfam" id="PF01266"/>
    </source>
</evidence>
<dbReference type="GO" id="GO:0005737">
    <property type="term" value="C:cytoplasm"/>
    <property type="evidence" value="ECO:0007669"/>
    <property type="project" value="TreeGrafter"/>
</dbReference>
<dbReference type="InterPro" id="IPR036188">
    <property type="entry name" value="FAD/NAD-bd_sf"/>
</dbReference>
<dbReference type="PANTHER" id="PTHR13847">
    <property type="entry name" value="SARCOSINE DEHYDROGENASE-RELATED"/>
    <property type="match status" value="1"/>
</dbReference>
<dbReference type="AlphaFoldDB" id="A0A7S9LRX0"/>
<dbReference type="Gene3D" id="3.50.50.60">
    <property type="entry name" value="FAD/NAD(P)-binding domain"/>
    <property type="match status" value="1"/>
</dbReference>
<feature type="domain" description="FAD dependent oxidoreductase" evidence="2">
    <location>
        <begin position="7"/>
        <end position="340"/>
    </location>
</feature>
<organism evidence="3 4">
    <name type="scientific">Pontivivens ytuae</name>
    <dbReference type="NCBI Taxonomy" id="2789856"/>
    <lineage>
        <taxon>Bacteria</taxon>
        <taxon>Pseudomonadati</taxon>
        <taxon>Pseudomonadota</taxon>
        <taxon>Alphaproteobacteria</taxon>
        <taxon>Rhodobacterales</taxon>
        <taxon>Paracoccaceae</taxon>
        <taxon>Pontivivens</taxon>
    </lineage>
</organism>
<dbReference type="SUPFAM" id="SSF51905">
    <property type="entry name" value="FAD/NAD(P)-binding domain"/>
    <property type="match status" value="1"/>
</dbReference>
<dbReference type="Pfam" id="PF01266">
    <property type="entry name" value="DAO"/>
    <property type="match status" value="1"/>
</dbReference>
<name>A0A7S9LRX0_9RHOB</name>
<keyword evidence="1" id="KW-0560">Oxidoreductase</keyword>
<proteinExistence type="predicted"/>
<keyword evidence="4" id="KW-1185">Reference proteome</keyword>
<evidence type="ECO:0000256" key="1">
    <source>
        <dbReference type="ARBA" id="ARBA00023002"/>
    </source>
</evidence>
<evidence type="ECO:0000313" key="4">
    <source>
        <dbReference type="Proteomes" id="UP000594800"/>
    </source>
</evidence>